<dbReference type="InParanoid" id="F4WJ27"/>
<keyword evidence="4" id="KW-1185">Reference proteome</keyword>
<evidence type="ECO:0000256" key="1">
    <source>
        <dbReference type="SAM" id="MobiDB-lite"/>
    </source>
</evidence>
<dbReference type="EMBL" id="GL888181">
    <property type="protein sequence ID" value="EGI65797.1"/>
    <property type="molecule type" value="Genomic_DNA"/>
</dbReference>
<feature type="region of interest" description="Disordered" evidence="1">
    <location>
        <begin position="22"/>
        <end position="49"/>
    </location>
</feature>
<sequence>MEEGEKRAEKAERGFEFTRRLGRSVQKGRSRAESYGGYGPAPHRRAPSRAERRNFQKLVLIILRERYFFIDFVKWQNYIWYIFIVIPLFLVFLIRFY</sequence>
<keyword evidence="2" id="KW-1133">Transmembrane helix</keyword>
<dbReference type="AlphaFoldDB" id="F4WJ27"/>
<reference evidence="3" key="1">
    <citation type="submission" date="2011-02" db="EMBL/GenBank/DDBJ databases">
        <title>The genome of the leaf-cutting ant Acromyrmex echinatior suggests key adaptations to social evolution and fungus farming.</title>
        <authorList>
            <person name="Nygaard S."/>
            <person name="Zhang G."/>
        </authorList>
    </citation>
    <scope>NUCLEOTIDE SEQUENCE</scope>
</reference>
<evidence type="ECO:0000256" key="2">
    <source>
        <dbReference type="SAM" id="Phobius"/>
    </source>
</evidence>
<evidence type="ECO:0000313" key="4">
    <source>
        <dbReference type="Proteomes" id="UP000007755"/>
    </source>
</evidence>
<accession>F4WJ27</accession>
<protein>
    <submittedName>
        <fullName evidence="3">Uncharacterized protein</fullName>
    </submittedName>
</protein>
<name>F4WJ27_ACREC</name>
<keyword evidence="2" id="KW-0472">Membrane</keyword>
<dbReference type="Proteomes" id="UP000007755">
    <property type="component" value="Unassembled WGS sequence"/>
</dbReference>
<gene>
    <name evidence="3" type="ORF">G5I_05703</name>
</gene>
<feature type="transmembrane region" description="Helical" evidence="2">
    <location>
        <begin position="78"/>
        <end position="96"/>
    </location>
</feature>
<keyword evidence="2" id="KW-0812">Transmembrane</keyword>
<proteinExistence type="predicted"/>
<organism evidence="4">
    <name type="scientific">Acromyrmex echinatior</name>
    <name type="common">Panamanian leafcutter ant</name>
    <name type="synonym">Acromyrmex octospinosus echinatior</name>
    <dbReference type="NCBI Taxonomy" id="103372"/>
    <lineage>
        <taxon>Eukaryota</taxon>
        <taxon>Metazoa</taxon>
        <taxon>Ecdysozoa</taxon>
        <taxon>Arthropoda</taxon>
        <taxon>Hexapoda</taxon>
        <taxon>Insecta</taxon>
        <taxon>Pterygota</taxon>
        <taxon>Neoptera</taxon>
        <taxon>Endopterygota</taxon>
        <taxon>Hymenoptera</taxon>
        <taxon>Apocrita</taxon>
        <taxon>Aculeata</taxon>
        <taxon>Formicoidea</taxon>
        <taxon>Formicidae</taxon>
        <taxon>Myrmicinae</taxon>
        <taxon>Acromyrmex</taxon>
    </lineage>
</organism>
<evidence type="ECO:0000313" key="3">
    <source>
        <dbReference type="EMBL" id="EGI65797.1"/>
    </source>
</evidence>